<proteinExistence type="inferred from homology"/>
<evidence type="ECO:0000256" key="1">
    <source>
        <dbReference type="ARBA" id="ARBA00038240"/>
    </source>
</evidence>
<name>A0A8J7WNT8_9ACTN</name>
<sequence>MSHLVHGLGPASVAPDWPPLTLDEVDAVLRRYPQAGGARALTWRSPRPLSAAGLVATARGGALFVKRHHRDVRTLCGLQEEHSFLAHLRRGGGAVVGVLADEHGNSAVAAGEWTYEVHTVGDGDDLYRDAISWSPFTRIEHAHAAGRALAELHRAAHGYDAPPRAARQLTAGFSVFAAADPLTAVERYAAARPALAEDLCARAWRADIERWHLPFHARLASQLSALEPLWTHNDFHASNLLWRGAKVSAVLDFGLCDRAFAVHDLATAIERNAVRWLELERAGAGAVHGDAALALIDGYQQVRKLTPAERAALPDLLALCHADYALSEIEYFRGVTGSAANAELAYRYLVDHTAWFAGPVGAALLDRLRAALDG</sequence>
<dbReference type="InterPro" id="IPR011009">
    <property type="entry name" value="Kinase-like_dom_sf"/>
</dbReference>
<dbReference type="EMBL" id="JAGSXH010000021">
    <property type="protein sequence ID" value="MBS2963137.1"/>
    <property type="molecule type" value="Genomic_DNA"/>
</dbReference>
<dbReference type="InterPro" id="IPR002575">
    <property type="entry name" value="Aminoglycoside_PTrfase"/>
</dbReference>
<dbReference type="SUPFAM" id="SSF56112">
    <property type="entry name" value="Protein kinase-like (PK-like)"/>
    <property type="match status" value="1"/>
</dbReference>
<evidence type="ECO:0000313" key="3">
    <source>
        <dbReference type="EMBL" id="MBS2963137.1"/>
    </source>
</evidence>
<reference evidence="3" key="1">
    <citation type="submission" date="2021-04" db="EMBL/GenBank/DDBJ databases">
        <title>Genome based classification of Actinospica acidithermotolerans sp. nov., an actinobacterium isolated from an Indonesian hot spring.</title>
        <authorList>
            <person name="Kusuma A.B."/>
            <person name="Putra K.E."/>
            <person name="Nafisah S."/>
            <person name="Loh J."/>
            <person name="Nouioui I."/>
            <person name="Goodfellow M."/>
        </authorList>
    </citation>
    <scope>NUCLEOTIDE SEQUENCE</scope>
    <source>
        <strain evidence="3">DSM 45618</strain>
    </source>
</reference>
<feature type="domain" description="Aminoglycoside phosphotransferase" evidence="2">
    <location>
        <begin position="55"/>
        <end position="283"/>
    </location>
</feature>
<dbReference type="Pfam" id="PF01636">
    <property type="entry name" value="APH"/>
    <property type="match status" value="1"/>
</dbReference>
<evidence type="ECO:0000313" key="4">
    <source>
        <dbReference type="Proteomes" id="UP000677913"/>
    </source>
</evidence>
<dbReference type="PANTHER" id="PTHR21064">
    <property type="entry name" value="AMINOGLYCOSIDE PHOSPHOTRANSFERASE DOMAIN-CONTAINING PROTEIN-RELATED"/>
    <property type="match status" value="1"/>
</dbReference>
<dbReference type="Proteomes" id="UP000677913">
    <property type="component" value="Unassembled WGS sequence"/>
</dbReference>
<evidence type="ECO:0000259" key="2">
    <source>
        <dbReference type="Pfam" id="PF01636"/>
    </source>
</evidence>
<dbReference type="AlphaFoldDB" id="A0A8J7WNT8"/>
<dbReference type="GO" id="GO:0009088">
    <property type="term" value="P:threonine biosynthetic process"/>
    <property type="evidence" value="ECO:0007669"/>
    <property type="project" value="TreeGrafter"/>
</dbReference>
<dbReference type="InterPro" id="IPR050249">
    <property type="entry name" value="Pseudomonas-type_ThrB"/>
</dbReference>
<organism evidence="3 4">
    <name type="scientific">Actinocrinis puniceicyclus</name>
    <dbReference type="NCBI Taxonomy" id="977794"/>
    <lineage>
        <taxon>Bacteria</taxon>
        <taxon>Bacillati</taxon>
        <taxon>Actinomycetota</taxon>
        <taxon>Actinomycetes</taxon>
        <taxon>Catenulisporales</taxon>
        <taxon>Actinospicaceae</taxon>
        <taxon>Actinocrinis</taxon>
    </lineage>
</organism>
<dbReference type="RefSeq" id="WP_211466546.1">
    <property type="nucleotide sequence ID" value="NZ_JAGSXH010000021.1"/>
</dbReference>
<comment type="similarity">
    <text evidence="1">Belongs to the pseudomonas-type ThrB family.</text>
</comment>
<gene>
    <name evidence="3" type="ORF">KGA66_08780</name>
</gene>
<accession>A0A8J7WNT8</accession>
<keyword evidence="4" id="KW-1185">Reference proteome</keyword>
<dbReference type="Gene3D" id="3.90.1200.10">
    <property type="match status" value="1"/>
</dbReference>
<dbReference type="GO" id="GO:0004413">
    <property type="term" value="F:homoserine kinase activity"/>
    <property type="evidence" value="ECO:0007669"/>
    <property type="project" value="TreeGrafter"/>
</dbReference>
<comment type="caution">
    <text evidence="3">The sequence shown here is derived from an EMBL/GenBank/DDBJ whole genome shotgun (WGS) entry which is preliminary data.</text>
</comment>
<dbReference type="PANTHER" id="PTHR21064:SF6">
    <property type="entry name" value="AMINOGLYCOSIDE PHOSPHOTRANSFERASE DOMAIN-CONTAINING PROTEIN"/>
    <property type="match status" value="1"/>
</dbReference>
<protein>
    <submittedName>
        <fullName evidence="3">Phosphotransferase</fullName>
    </submittedName>
</protein>